<name>A0A0E9QNA9_ANGAN</name>
<sequence length="48" mass="5315">MWLHEYAGCALGSLGVDVGAKKKVFFSMGTLLCFSVRSWGRRGGERHL</sequence>
<dbReference type="AlphaFoldDB" id="A0A0E9QNA9"/>
<protein>
    <submittedName>
        <fullName evidence="1">Uncharacterized protein</fullName>
    </submittedName>
</protein>
<evidence type="ECO:0000313" key="1">
    <source>
        <dbReference type="EMBL" id="JAH17962.1"/>
    </source>
</evidence>
<proteinExistence type="predicted"/>
<reference evidence="1" key="2">
    <citation type="journal article" date="2015" name="Fish Shellfish Immunol.">
        <title>Early steps in the European eel (Anguilla anguilla)-Vibrio vulnificus interaction in the gills: Role of the RtxA13 toxin.</title>
        <authorList>
            <person name="Callol A."/>
            <person name="Pajuelo D."/>
            <person name="Ebbesson L."/>
            <person name="Teles M."/>
            <person name="MacKenzie S."/>
            <person name="Amaro C."/>
        </authorList>
    </citation>
    <scope>NUCLEOTIDE SEQUENCE</scope>
</reference>
<organism evidence="1">
    <name type="scientific">Anguilla anguilla</name>
    <name type="common">European freshwater eel</name>
    <name type="synonym">Muraena anguilla</name>
    <dbReference type="NCBI Taxonomy" id="7936"/>
    <lineage>
        <taxon>Eukaryota</taxon>
        <taxon>Metazoa</taxon>
        <taxon>Chordata</taxon>
        <taxon>Craniata</taxon>
        <taxon>Vertebrata</taxon>
        <taxon>Euteleostomi</taxon>
        <taxon>Actinopterygii</taxon>
        <taxon>Neopterygii</taxon>
        <taxon>Teleostei</taxon>
        <taxon>Anguilliformes</taxon>
        <taxon>Anguillidae</taxon>
        <taxon>Anguilla</taxon>
    </lineage>
</organism>
<reference evidence="1" key="1">
    <citation type="submission" date="2014-11" db="EMBL/GenBank/DDBJ databases">
        <authorList>
            <person name="Amaro Gonzalez C."/>
        </authorList>
    </citation>
    <scope>NUCLEOTIDE SEQUENCE</scope>
</reference>
<accession>A0A0E9QNA9</accession>
<dbReference type="EMBL" id="GBXM01090615">
    <property type="protein sequence ID" value="JAH17962.1"/>
    <property type="molecule type" value="Transcribed_RNA"/>
</dbReference>